<dbReference type="EMBL" id="VSSQ01000974">
    <property type="protein sequence ID" value="MPM03687.1"/>
    <property type="molecule type" value="Genomic_DNA"/>
</dbReference>
<gene>
    <name evidence="8" type="ORF">SDC9_49954</name>
</gene>
<dbReference type="InterPro" id="IPR018035">
    <property type="entry name" value="Flagellar_FliH/T3SS_HrpE"/>
</dbReference>
<organism evidence="8">
    <name type="scientific">bioreactor metagenome</name>
    <dbReference type="NCBI Taxonomy" id="1076179"/>
    <lineage>
        <taxon>unclassified sequences</taxon>
        <taxon>metagenomes</taxon>
        <taxon>ecological metagenomes</taxon>
    </lineage>
</organism>
<evidence type="ECO:0000256" key="5">
    <source>
        <dbReference type="ARBA" id="ARBA00022927"/>
    </source>
</evidence>
<name>A0A644WJD5_9ZZZZ</name>
<dbReference type="InterPro" id="IPR051472">
    <property type="entry name" value="T3SS_Stator/FliH"/>
</dbReference>
<evidence type="ECO:0000259" key="7">
    <source>
        <dbReference type="Pfam" id="PF02108"/>
    </source>
</evidence>
<dbReference type="PANTHER" id="PTHR34982">
    <property type="entry name" value="YOP PROTEINS TRANSLOCATION PROTEIN L"/>
    <property type="match status" value="1"/>
</dbReference>
<comment type="function">
    <text evidence="1">Needed for flagellar regrowth and assembly.</text>
</comment>
<evidence type="ECO:0000256" key="3">
    <source>
        <dbReference type="ARBA" id="ARBA00022448"/>
    </source>
</evidence>
<evidence type="ECO:0000256" key="1">
    <source>
        <dbReference type="ARBA" id="ARBA00003041"/>
    </source>
</evidence>
<keyword evidence="6" id="KW-1006">Bacterial flagellum protein export</keyword>
<dbReference type="PANTHER" id="PTHR34982:SF1">
    <property type="entry name" value="FLAGELLAR ASSEMBLY PROTEIN FLIH"/>
    <property type="match status" value="1"/>
</dbReference>
<dbReference type="GO" id="GO:0015031">
    <property type="term" value="P:protein transport"/>
    <property type="evidence" value="ECO:0007669"/>
    <property type="project" value="UniProtKB-KW"/>
</dbReference>
<sequence>MSSFRIDRQYVSFVTAETKAVIPYTEAYLSNSEIAAKEECAEEINRRCAEILEKTRKDAEGEAEVILKKARTEADGLIIKAKQTADEMTEEAKNSVAAIREEAKRTGYSEGEKKAFTHAEARKTEEAKEYTQLVSKLNQDYADLVDGMRKDIISLVMDIVKKVIEFRVNESDETFLLLLNNSLDQLKHNGTVVIHVGSEDYERYFSKGQVEKSIHTGKAKLIVTEEEDYSPGDLVVESEGEMLDFSIGRQIERIEKALMREGD</sequence>
<dbReference type="GO" id="GO:0005829">
    <property type="term" value="C:cytosol"/>
    <property type="evidence" value="ECO:0007669"/>
    <property type="project" value="TreeGrafter"/>
</dbReference>
<comment type="similarity">
    <text evidence="2">Belongs to the FliH family.</text>
</comment>
<keyword evidence="4" id="KW-1005">Bacterial flagellum biogenesis</keyword>
<comment type="caution">
    <text evidence="8">The sequence shown here is derived from an EMBL/GenBank/DDBJ whole genome shotgun (WGS) entry which is preliminary data.</text>
</comment>
<dbReference type="GO" id="GO:0044781">
    <property type="term" value="P:bacterial-type flagellum organization"/>
    <property type="evidence" value="ECO:0007669"/>
    <property type="project" value="UniProtKB-KW"/>
</dbReference>
<reference evidence="8" key="1">
    <citation type="submission" date="2019-08" db="EMBL/GenBank/DDBJ databases">
        <authorList>
            <person name="Kucharzyk K."/>
            <person name="Murdoch R.W."/>
            <person name="Higgins S."/>
            <person name="Loffler F."/>
        </authorList>
    </citation>
    <scope>NUCLEOTIDE SEQUENCE</scope>
</reference>
<feature type="domain" description="Flagellar assembly protein FliH/Type III secretion system HrpE" evidence="7">
    <location>
        <begin position="125"/>
        <end position="254"/>
    </location>
</feature>
<dbReference type="Pfam" id="PF02108">
    <property type="entry name" value="FliH"/>
    <property type="match status" value="1"/>
</dbReference>
<keyword evidence="5" id="KW-0653">Protein transport</keyword>
<protein>
    <recommendedName>
        <fullName evidence="7">Flagellar assembly protein FliH/Type III secretion system HrpE domain-containing protein</fullName>
    </recommendedName>
</protein>
<evidence type="ECO:0000256" key="6">
    <source>
        <dbReference type="ARBA" id="ARBA00023225"/>
    </source>
</evidence>
<evidence type="ECO:0000256" key="2">
    <source>
        <dbReference type="ARBA" id="ARBA00006602"/>
    </source>
</evidence>
<keyword evidence="3" id="KW-0813">Transport</keyword>
<evidence type="ECO:0000313" key="8">
    <source>
        <dbReference type="EMBL" id="MPM03687.1"/>
    </source>
</evidence>
<proteinExistence type="inferred from homology"/>
<dbReference type="AlphaFoldDB" id="A0A644WJD5"/>
<accession>A0A644WJD5</accession>
<evidence type="ECO:0000256" key="4">
    <source>
        <dbReference type="ARBA" id="ARBA00022795"/>
    </source>
</evidence>